<dbReference type="EMBL" id="KQ087179">
    <property type="protein sequence ID" value="KLT45843.1"/>
    <property type="molecule type" value="Genomic_DNA"/>
</dbReference>
<dbReference type="CDD" id="cd12148">
    <property type="entry name" value="fungal_TF_MHR"/>
    <property type="match status" value="1"/>
</dbReference>
<feature type="region of interest" description="Disordered" evidence="7">
    <location>
        <begin position="135"/>
        <end position="221"/>
    </location>
</feature>
<keyword evidence="6" id="KW-0175">Coiled coil</keyword>
<feature type="compositionally biased region" description="Low complexity" evidence="7">
    <location>
        <begin position="367"/>
        <end position="380"/>
    </location>
</feature>
<feature type="compositionally biased region" description="Polar residues" evidence="7">
    <location>
        <begin position="314"/>
        <end position="366"/>
    </location>
</feature>
<gene>
    <name evidence="9" type="ORF">CC85DRAFT_281995</name>
</gene>
<dbReference type="Pfam" id="PF00172">
    <property type="entry name" value="Zn_clus"/>
    <property type="match status" value="1"/>
</dbReference>
<evidence type="ECO:0000259" key="8">
    <source>
        <dbReference type="PROSITE" id="PS50048"/>
    </source>
</evidence>
<dbReference type="GO" id="GO:0006351">
    <property type="term" value="P:DNA-templated transcription"/>
    <property type="evidence" value="ECO:0007669"/>
    <property type="project" value="InterPro"/>
</dbReference>
<dbReference type="PANTHER" id="PTHR47338:SF29">
    <property type="entry name" value="ZN(2)-C6 FUNGAL-TYPE DOMAIN-CONTAINING PROTEIN"/>
    <property type="match status" value="1"/>
</dbReference>
<dbReference type="PROSITE" id="PS50048">
    <property type="entry name" value="ZN2_CY6_FUNGAL_2"/>
    <property type="match status" value="1"/>
</dbReference>
<dbReference type="RefSeq" id="XP_018282334.1">
    <property type="nucleotide sequence ID" value="XM_018421813.1"/>
</dbReference>
<reference evidence="9 10" key="1">
    <citation type="submission" date="2015-03" db="EMBL/GenBank/DDBJ databases">
        <title>Genomics and transcriptomics of the oil-accumulating basidiomycete yeast T. oleaginosus allow insights into substrate utilization and the diverse evolutionary trajectories of mating systems in fungi.</title>
        <authorList>
            <consortium name="DOE Joint Genome Institute"/>
            <person name="Kourist R."/>
            <person name="Kracht O."/>
            <person name="Bracharz F."/>
            <person name="Lipzen A."/>
            <person name="Nolan M."/>
            <person name="Ohm R."/>
            <person name="Grigoriev I."/>
            <person name="Sun S."/>
            <person name="Heitman J."/>
            <person name="Bruck T."/>
            <person name="Nowrousian M."/>
        </authorList>
    </citation>
    <scope>NUCLEOTIDE SEQUENCE [LARGE SCALE GENOMIC DNA]</scope>
    <source>
        <strain evidence="9 10">IBC0246</strain>
    </source>
</reference>
<dbReference type="PANTHER" id="PTHR47338">
    <property type="entry name" value="ZN(II)2CYS6 TRANSCRIPTION FACTOR (EUROFUNG)-RELATED"/>
    <property type="match status" value="1"/>
</dbReference>
<dbReference type="Proteomes" id="UP000053611">
    <property type="component" value="Unassembled WGS sequence"/>
</dbReference>
<accession>A0A0J0XXS2</accession>
<feature type="compositionally biased region" description="Pro residues" evidence="7">
    <location>
        <begin position="261"/>
        <end position="289"/>
    </location>
</feature>
<dbReference type="Gene3D" id="4.10.240.10">
    <property type="entry name" value="Zn(2)-C6 fungal-type DNA-binding domain"/>
    <property type="match status" value="1"/>
</dbReference>
<feature type="compositionally biased region" description="Low complexity" evidence="7">
    <location>
        <begin position="144"/>
        <end position="154"/>
    </location>
</feature>
<dbReference type="SUPFAM" id="SSF57701">
    <property type="entry name" value="Zn2/Cys6 DNA-binding domain"/>
    <property type="match status" value="1"/>
</dbReference>
<evidence type="ECO:0000313" key="10">
    <source>
        <dbReference type="Proteomes" id="UP000053611"/>
    </source>
</evidence>
<evidence type="ECO:0000256" key="6">
    <source>
        <dbReference type="SAM" id="Coils"/>
    </source>
</evidence>
<feature type="region of interest" description="Disordered" evidence="7">
    <location>
        <begin position="237"/>
        <end position="380"/>
    </location>
</feature>
<sequence>MPRDMGYGYDQKPDIPQPGPPYPYNPALSVGPSAPYYYPRTDFDYRSYNLDEGVDAATDRPPPLKRGDACLYCRKRRIRCSATKPSCHHCTKLNRECIYDIGKPISRVRKLENRIQELEHHLAAANAALVDANGRAAHAHAHAHAQAQAQSHAARPPVPIGAVDMSNGIHMPYSAPPHPQGPPGPTGPPGPPGGVPAVQPDGPSPPPIQSSTAYSFPPGSIEQSTVDITMLDNFQPAPGMRTMAPRVGQNVPTFAPIQPVHVPPIPGPQPSHPMPARPPPHQPQQPQPSQPQMASQPRPNDFDWDTLDPEFMSMVNQMGETSTSAPPQSVQQSQRFPQTPFSQFGYSQSAAVGAHSGSQTETTTDRSSPPQSEQPTSSYQQYHHGAVLHPGSAAASYAQMPVAAQDITGRVSGAFIEDAEDEEMPGNSSLPPEWTDFDLVGGWYDPNDLPKQARAELLGHFFSNKKTRLSRGYHVPRFMASLDMAPSKRPHPCLVYAMYALVARFSPAPKLKRLEDHFYQIANAQLTNAVKAVDRPFDATRAATILTVYNFSQAHYQAATMMLGQAARLAFSCGLHQIPSSVFQPSRIPTDPNRGRLLGVMRSRAWLLFPPKDAIELGERIWAFWNIYIVDRTGAIGSQQPPSIPDYEVRTPFPKPLYEYELGLTTHKDDFTLNSVDDDVNPPPEMPTDTDAYSTILYIRALALLERASKLMYLPVERDSPVYDNLTPSSMTSDMSGAGNAHDQPRNHTMPEVASVSPSSDIDDYLRYQNYAADNMTMRQMAAAATAKSSMRCARLRTPKAYEKVRRALLRLEADLPLEHRTQWDQWDGHVAMWLYDNPSKEWVTVTFLRGCAWMFLFDVYSYQAENTEAVAVARRLAHTIKALFPQGLAADFDVFISIVWFFISNILIREAKRLQALGDSVGAAEIEADFNIVVEALKVYGKRHDIAKIQVSRAESMREATLDDMEFMKGDGYDNDHRGRVVVDGKTVD</sequence>
<dbReference type="InterPro" id="IPR001138">
    <property type="entry name" value="Zn2Cys6_DnaBD"/>
</dbReference>
<dbReference type="AlphaFoldDB" id="A0A0J0XXS2"/>
<evidence type="ECO:0000256" key="1">
    <source>
        <dbReference type="ARBA" id="ARBA00004123"/>
    </source>
</evidence>
<dbReference type="STRING" id="879819.A0A0J0XXS2"/>
<feature type="compositionally biased region" description="Pro residues" evidence="7">
    <location>
        <begin position="15"/>
        <end position="24"/>
    </location>
</feature>
<evidence type="ECO:0000256" key="4">
    <source>
        <dbReference type="ARBA" id="ARBA00023163"/>
    </source>
</evidence>
<dbReference type="GO" id="GO:0008270">
    <property type="term" value="F:zinc ion binding"/>
    <property type="evidence" value="ECO:0007669"/>
    <property type="project" value="InterPro"/>
</dbReference>
<feature type="region of interest" description="Disordered" evidence="7">
    <location>
        <begin position="731"/>
        <end position="759"/>
    </location>
</feature>
<dbReference type="SMART" id="SM00906">
    <property type="entry name" value="Fungal_trans"/>
    <property type="match status" value="1"/>
</dbReference>
<dbReference type="GO" id="GO:0000981">
    <property type="term" value="F:DNA-binding transcription factor activity, RNA polymerase II-specific"/>
    <property type="evidence" value="ECO:0007669"/>
    <property type="project" value="InterPro"/>
</dbReference>
<keyword evidence="10" id="KW-1185">Reference proteome</keyword>
<feature type="compositionally biased region" description="Low complexity" evidence="7">
    <location>
        <begin position="290"/>
        <end position="299"/>
    </location>
</feature>
<comment type="subcellular location">
    <subcellularLocation>
        <location evidence="1">Nucleus</location>
    </subcellularLocation>
</comment>
<dbReference type="OrthoDB" id="39175at2759"/>
<dbReference type="CDD" id="cd00067">
    <property type="entry name" value="GAL4"/>
    <property type="match status" value="1"/>
</dbReference>
<keyword evidence="3" id="KW-0805">Transcription regulation</keyword>
<keyword evidence="5" id="KW-0539">Nucleus</keyword>
<protein>
    <recommendedName>
        <fullName evidence="8">Zn(2)-C6 fungal-type domain-containing protein</fullName>
    </recommendedName>
</protein>
<evidence type="ECO:0000256" key="2">
    <source>
        <dbReference type="ARBA" id="ARBA00022723"/>
    </source>
</evidence>
<dbReference type="Pfam" id="PF04082">
    <property type="entry name" value="Fungal_trans"/>
    <property type="match status" value="1"/>
</dbReference>
<evidence type="ECO:0000256" key="5">
    <source>
        <dbReference type="ARBA" id="ARBA00023242"/>
    </source>
</evidence>
<dbReference type="SMART" id="SM00066">
    <property type="entry name" value="GAL4"/>
    <property type="match status" value="1"/>
</dbReference>
<name>A0A0J0XXS2_9TREE</name>
<feature type="compositionally biased region" description="Pro residues" evidence="7">
    <location>
        <begin position="174"/>
        <end position="194"/>
    </location>
</feature>
<proteinExistence type="predicted"/>
<dbReference type="InterPro" id="IPR050815">
    <property type="entry name" value="TF_fung"/>
</dbReference>
<keyword evidence="2" id="KW-0479">Metal-binding</keyword>
<feature type="region of interest" description="Disordered" evidence="7">
    <location>
        <begin position="1"/>
        <end position="26"/>
    </location>
</feature>
<feature type="coiled-coil region" evidence="6">
    <location>
        <begin position="108"/>
        <end position="135"/>
    </location>
</feature>
<dbReference type="PROSITE" id="PS00463">
    <property type="entry name" value="ZN2_CY6_FUNGAL_1"/>
    <property type="match status" value="1"/>
</dbReference>
<evidence type="ECO:0000313" key="9">
    <source>
        <dbReference type="EMBL" id="KLT45843.1"/>
    </source>
</evidence>
<dbReference type="GeneID" id="28982416"/>
<evidence type="ECO:0000256" key="7">
    <source>
        <dbReference type="SAM" id="MobiDB-lite"/>
    </source>
</evidence>
<dbReference type="GO" id="GO:0003677">
    <property type="term" value="F:DNA binding"/>
    <property type="evidence" value="ECO:0007669"/>
    <property type="project" value="InterPro"/>
</dbReference>
<dbReference type="InterPro" id="IPR007219">
    <property type="entry name" value="XnlR_reg_dom"/>
</dbReference>
<keyword evidence="4" id="KW-0804">Transcription</keyword>
<evidence type="ECO:0000256" key="3">
    <source>
        <dbReference type="ARBA" id="ARBA00023015"/>
    </source>
</evidence>
<feature type="domain" description="Zn(2)-C6 fungal-type" evidence="8">
    <location>
        <begin position="69"/>
        <end position="99"/>
    </location>
</feature>
<organism evidence="9 10">
    <name type="scientific">Cutaneotrichosporon oleaginosum</name>
    <dbReference type="NCBI Taxonomy" id="879819"/>
    <lineage>
        <taxon>Eukaryota</taxon>
        <taxon>Fungi</taxon>
        <taxon>Dikarya</taxon>
        <taxon>Basidiomycota</taxon>
        <taxon>Agaricomycotina</taxon>
        <taxon>Tremellomycetes</taxon>
        <taxon>Trichosporonales</taxon>
        <taxon>Trichosporonaceae</taxon>
        <taxon>Cutaneotrichosporon</taxon>
    </lineage>
</organism>
<dbReference type="InterPro" id="IPR036864">
    <property type="entry name" value="Zn2-C6_fun-type_DNA-bd_sf"/>
</dbReference>
<dbReference type="GO" id="GO:0005634">
    <property type="term" value="C:nucleus"/>
    <property type="evidence" value="ECO:0007669"/>
    <property type="project" value="UniProtKB-SubCell"/>
</dbReference>